<feature type="signal peptide" evidence="2">
    <location>
        <begin position="1"/>
        <end position="36"/>
    </location>
</feature>
<comment type="caution">
    <text evidence="1">Lacks conserved residue(s) required for the propagation of feature annotation.</text>
</comment>
<keyword evidence="1" id="KW-1015">Disulfide bond</keyword>
<dbReference type="InterPro" id="IPR003582">
    <property type="entry name" value="ShKT_dom"/>
</dbReference>
<feature type="domain" description="ShKT" evidence="3">
    <location>
        <begin position="308"/>
        <end position="344"/>
    </location>
</feature>
<evidence type="ECO:0000313" key="5">
    <source>
        <dbReference type="Proteomes" id="UP000324629"/>
    </source>
</evidence>
<proteinExistence type="predicted"/>
<organism evidence="4 5">
    <name type="scientific">Paragonimus westermani</name>
    <dbReference type="NCBI Taxonomy" id="34504"/>
    <lineage>
        <taxon>Eukaryota</taxon>
        <taxon>Metazoa</taxon>
        <taxon>Spiralia</taxon>
        <taxon>Lophotrochozoa</taxon>
        <taxon>Platyhelminthes</taxon>
        <taxon>Trematoda</taxon>
        <taxon>Digenea</taxon>
        <taxon>Plagiorchiida</taxon>
        <taxon>Troglotremata</taxon>
        <taxon>Troglotrematidae</taxon>
        <taxon>Paragonimus</taxon>
    </lineage>
</organism>
<dbReference type="Proteomes" id="UP000324629">
    <property type="component" value="Unassembled WGS sequence"/>
</dbReference>
<name>A0A5J4NSL9_9TREM</name>
<feature type="disulfide bond" evidence="1">
    <location>
        <begin position="326"/>
        <end position="339"/>
    </location>
</feature>
<sequence>MAGDCCLWTSPPTAKWRFRLKMIVVLCHFLTFGALSQRTRCPQDRSYSICADSGEYLITRLEKFTYVTGQGCQLNVNETNQPISCASTIEVDDRSPCRNGRQFVRMKRMIPRNCICVSQFYVEEISCPCQSSQLSKDTCQSQTVSYERRAGDRCEKRFLHTQHGNCSFISSVNSKAADIIIKNESMHPYLTRSRRSVEPVIHQCGEHQIYVPIRNPCPETCEGVLFGRPNRCDGVPHGPGCECKPGYVLDGILCVPPSQCGCLDTVCADRAPSHLCRQWRLEGRCQTDRLGMIKLCRATCQHCQQQQCEDQIATIQCEKLRSQGKCSDEFYRMLCRLTCSPQDCRKLLDRDLFQRKNAFYCNGCPPDQRTGPVCIAGRNQLAFKVVTFHPGVGSCHPRVTMNWLPRPTCPSPEQARLETVGCPPEKRTLSTCENGIQREHIIHYELLEGVCEQHVRKRIKHCACPRPKHFYKCNEVTNEKVTKTVAYRRLEKDGQCERVETTETHATECAEEGIRRITGCRLKRGGDPRPYRNLVLVKSQLDRCICREPSMQVLLEACMCPEAQQPAVRLIQQCPRWCHGLEDNRCDHRCQDIRVWQRFVYAGQDGRCVAEELRRMKTPCCCQRNKQVTKTCDSSGKYEVIHVKETELRQSQCVQVRHEIRRHVQCETGFQHQLLGPVLANGSRGMQTVYNRVDRCQCVAKAVQHQCITKCPDQRKSVECDAGARELVYTLTTFIPVGCKCEQRVYKRRSAVLCPEQTKLISAQCSPVTKIESRMYRRTFLDNCECREETVTKHGPCGKSIV</sequence>
<dbReference type="SUPFAM" id="SSF57567">
    <property type="entry name" value="Serine protease inhibitors"/>
    <property type="match status" value="1"/>
</dbReference>
<evidence type="ECO:0000256" key="1">
    <source>
        <dbReference type="PROSITE-ProRule" id="PRU01005"/>
    </source>
</evidence>
<protein>
    <recommendedName>
        <fullName evidence="3">ShKT domain-containing protein</fullName>
    </recommendedName>
</protein>
<dbReference type="Gene3D" id="2.10.25.10">
    <property type="entry name" value="Laminin"/>
    <property type="match status" value="1"/>
</dbReference>
<dbReference type="CDD" id="cd19941">
    <property type="entry name" value="TIL"/>
    <property type="match status" value="1"/>
</dbReference>
<accession>A0A5J4NSL9</accession>
<keyword evidence="5" id="KW-1185">Reference proteome</keyword>
<reference evidence="4 5" key="1">
    <citation type="journal article" date="2019" name="Gigascience">
        <title>Whole-genome sequence of the oriental lung fluke Paragonimus westermani.</title>
        <authorList>
            <person name="Oey H."/>
            <person name="Zakrzewski M."/>
            <person name="Narain K."/>
            <person name="Devi K.R."/>
            <person name="Agatsuma T."/>
            <person name="Nawaratna S."/>
            <person name="Gobert G.N."/>
            <person name="Jones M.K."/>
            <person name="Ragan M.A."/>
            <person name="McManus D.P."/>
            <person name="Krause L."/>
        </authorList>
    </citation>
    <scope>NUCLEOTIDE SEQUENCE [LARGE SCALE GENOMIC DNA]</scope>
    <source>
        <strain evidence="4 5">IND2009</strain>
    </source>
</reference>
<evidence type="ECO:0000313" key="4">
    <source>
        <dbReference type="EMBL" id="KAA3678697.1"/>
    </source>
</evidence>
<dbReference type="InterPro" id="IPR036084">
    <property type="entry name" value="Ser_inhib-like_sf"/>
</dbReference>
<dbReference type="AlphaFoldDB" id="A0A5J4NSL9"/>
<evidence type="ECO:0000259" key="3">
    <source>
        <dbReference type="PROSITE" id="PS51670"/>
    </source>
</evidence>
<dbReference type="PROSITE" id="PS51670">
    <property type="entry name" value="SHKT"/>
    <property type="match status" value="2"/>
</dbReference>
<comment type="caution">
    <text evidence="4">The sequence shown here is derived from an EMBL/GenBank/DDBJ whole genome shotgun (WGS) entry which is preliminary data.</text>
</comment>
<feature type="disulfide bond" evidence="1">
    <location>
        <begin position="317"/>
        <end position="335"/>
    </location>
</feature>
<feature type="domain" description="ShKT" evidence="3">
    <location>
        <begin position="267"/>
        <end position="303"/>
    </location>
</feature>
<evidence type="ECO:0000256" key="2">
    <source>
        <dbReference type="SAM" id="SignalP"/>
    </source>
</evidence>
<dbReference type="EMBL" id="QNGE01000994">
    <property type="protein sequence ID" value="KAA3678697.1"/>
    <property type="molecule type" value="Genomic_DNA"/>
</dbReference>
<keyword evidence="2" id="KW-0732">Signal</keyword>
<gene>
    <name evidence="4" type="ORF">DEA37_0010306</name>
</gene>
<dbReference type="SMART" id="SM00254">
    <property type="entry name" value="ShKT"/>
    <property type="match status" value="2"/>
</dbReference>
<feature type="chain" id="PRO_5023881316" description="ShKT domain-containing protein" evidence="2">
    <location>
        <begin position="37"/>
        <end position="802"/>
    </location>
</feature>